<feature type="binding site" evidence="7">
    <location>
        <position position="194"/>
    </location>
    <ligand>
        <name>L-glutamine</name>
        <dbReference type="ChEBI" id="CHEBI:58359"/>
    </ligand>
</feature>
<feature type="binding site" evidence="7">
    <location>
        <position position="414"/>
    </location>
    <ligand>
        <name>ATP</name>
        <dbReference type="ChEBI" id="CHEBI:30616"/>
    </ligand>
</feature>
<dbReference type="PROSITE" id="PS50263">
    <property type="entry name" value="CN_HYDROLASE"/>
    <property type="match status" value="1"/>
</dbReference>
<dbReference type="InterPro" id="IPR022310">
    <property type="entry name" value="NAD/GMP_synthase"/>
</dbReference>
<dbReference type="SUPFAM" id="SSF52402">
    <property type="entry name" value="Adenine nucleotide alpha hydrolases-like"/>
    <property type="match status" value="1"/>
</dbReference>
<evidence type="ECO:0000256" key="6">
    <source>
        <dbReference type="ARBA" id="ARBA00023027"/>
    </source>
</evidence>
<dbReference type="GO" id="GO:0005737">
    <property type="term" value="C:cytoplasm"/>
    <property type="evidence" value="ECO:0007669"/>
    <property type="project" value="InterPro"/>
</dbReference>
<dbReference type="GO" id="GO:0003952">
    <property type="term" value="F:NAD+ synthase (glutamine-hydrolyzing) activity"/>
    <property type="evidence" value="ECO:0007669"/>
    <property type="project" value="UniProtKB-UniRule"/>
</dbReference>
<evidence type="ECO:0000256" key="2">
    <source>
        <dbReference type="ARBA" id="ARBA00007145"/>
    </source>
</evidence>
<feature type="binding site" evidence="7">
    <location>
        <position position="200"/>
    </location>
    <ligand>
        <name>L-glutamine</name>
        <dbReference type="ChEBI" id="CHEBI:58359"/>
    </ligand>
</feature>
<dbReference type="eggNOG" id="COG0388">
    <property type="taxonomic scope" value="Bacteria"/>
</dbReference>
<dbReference type="InterPro" id="IPR036526">
    <property type="entry name" value="C-N_Hydrolase_sf"/>
</dbReference>
<dbReference type="FunFam" id="3.40.50.620:FF:000106">
    <property type="entry name" value="Glutamine-dependent NAD(+) synthetase"/>
    <property type="match status" value="1"/>
</dbReference>
<dbReference type="eggNOG" id="COG0171">
    <property type="taxonomic scope" value="Bacteria"/>
</dbReference>
<comment type="similarity">
    <text evidence="2 7 8">In the C-terminal section; belongs to the NAD synthetase family.</text>
</comment>
<keyword evidence="3 7" id="KW-0436">Ligase</keyword>
<evidence type="ECO:0000313" key="12">
    <source>
        <dbReference type="Proteomes" id="UP000001036"/>
    </source>
</evidence>
<evidence type="ECO:0000256" key="3">
    <source>
        <dbReference type="ARBA" id="ARBA00022598"/>
    </source>
</evidence>
<evidence type="ECO:0000256" key="8">
    <source>
        <dbReference type="PIRNR" id="PIRNR006630"/>
    </source>
</evidence>
<reference evidence="11 12" key="1">
    <citation type="journal article" date="2008" name="J. Bacteriol.">
        <title>Insights into plant cell wall degradation from the genome sequence of the soil bacterium Cellvibrio japonicus.</title>
        <authorList>
            <person name="Deboy R.T."/>
            <person name="Mongodin E.F."/>
            <person name="Fouts D.E."/>
            <person name="Tailford L.E."/>
            <person name="Khouri H."/>
            <person name="Emerson J.B."/>
            <person name="Mohamoud Y."/>
            <person name="Watkins K."/>
            <person name="Henrissat B."/>
            <person name="Gilbert H.J."/>
            <person name="Nelson K.E."/>
        </authorList>
    </citation>
    <scope>NUCLEOTIDE SEQUENCE [LARGE SCALE GENOMIC DNA]</scope>
    <source>
        <strain evidence="11 12">Ueda107</strain>
    </source>
</reference>
<dbReference type="STRING" id="498211.CJA_3207"/>
<dbReference type="Proteomes" id="UP000001036">
    <property type="component" value="Chromosome"/>
</dbReference>
<feature type="binding site" evidence="7">
    <location>
        <position position="529"/>
    </location>
    <ligand>
        <name>deamido-NAD(+)</name>
        <dbReference type="ChEBI" id="CHEBI:58437"/>
        <note>ligand shared between two neighboring subunits</note>
    </ligand>
</feature>
<evidence type="ECO:0000256" key="9">
    <source>
        <dbReference type="RuleBase" id="RU003811"/>
    </source>
</evidence>
<evidence type="ECO:0000256" key="1">
    <source>
        <dbReference type="ARBA" id="ARBA00005188"/>
    </source>
</evidence>
<dbReference type="InterPro" id="IPR014729">
    <property type="entry name" value="Rossmann-like_a/b/a_fold"/>
</dbReference>
<feature type="binding site" evidence="7">
    <location>
        <begin position="307"/>
        <end position="314"/>
    </location>
    <ligand>
        <name>ATP</name>
        <dbReference type="ChEBI" id="CHEBI:30616"/>
    </ligand>
</feature>
<keyword evidence="5 7" id="KW-0067">ATP-binding</keyword>
<keyword evidence="4 7" id="KW-0547">Nucleotide-binding</keyword>
<dbReference type="Pfam" id="PF02540">
    <property type="entry name" value="NAD_synthase"/>
    <property type="match status" value="1"/>
</dbReference>
<sequence length="560" mass="61902">MSRRVRAYLPNGRFLQVKCFMSQLQLVLAQINTLVGDIPGNTAKVLASAREVLERGPVDAIIYPELTLTGYPPEDLLLRPSLDGRIQRALDELLDARLPTTLVVGYPRRRGDKLYNMAGVIQAGKLVAEYAKQCLPNYQVFDEKRYFVAGDQPCLFDLCGQPTALTVCEDIWHPEPMAQARAAGARLMLNLNASPYHQGKQQEREAMIAERAREGKMPVVYVNLVGGQDELVFDGGSVVVDAQGTTRYRVPAYSEGNYRLQLDLATGHCDPSLLVPVPERLSAVYQTLVLGLCDYVTKNRFNGVVLGLSGGIDSALTLAIAVDALGADKVEAVMMPFRYTSDLSKNDAADEAARLGVRYGSISIEPMYEAFMAALADEFAGTRRDTTEENLQARCRGVVLMAISNKKGYLVLTTGNKSEMAVGYSTLYGDMAGGFDVLKDVPKTLVFELARYRNTLGEVIPETVITRPPSAELAPDQKDEDSLPPYEILDQILALYVEQDQSAEAIIARGFTREQVERVVRLVDINEYKRRQAPIGVRISQRGFGRDRRYPITSGWQLGD</sequence>
<evidence type="ECO:0000256" key="7">
    <source>
        <dbReference type="HAMAP-Rule" id="MF_02090"/>
    </source>
</evidence>
<dbReference type="GO" id="GO:0009435">
    <property type="term" value="P:NAD+ biosynthetic process"/>
    <property type="evidence" value="ECO:0007669"/>
    <property type="project" value="UniProtKB-UniRule"/>
</dbReference>
<dbReference type="Pfam" id="PF00795">
    <property type="entry name" value="CN_hydrolase"/>
    <property type="match status" value="1"/>
</dbReference>
<dbReference type="InterPro" id="IPR003010">
    <property type="entry name" value="C-N_Hydrolase"/>
</dbReference>
<dbReference type="PANTHER" id="PTHR23090:SF9">
    <property type="entry name" value="GLUTAMINE-DEPENDENT NAD(+) SYNTHETASE"/>
    <property type="match status" value="1"/>
</dbReference>
<feature type="domain" description="CN hydrolase" evidence="10">
    <location>
        <begin position="24"/>
        <end position="264"/>
    </location>
</feature>
<feature type="active site" description="For glutaminase activity" evidence="7">
    <location>
        <position position="132"/>
    </location>
</feature>
<dbReference type="NCBIfam" id="TIGR00552">
    <property type="entry name" value="nadE"/>
    <property type="match status" value="1"/>
</dbReference>
<dbReference type="UniPathway" id="UPA00253">
    <property type="reaction ID" value="UER00334"/>
</dbReference>
<proteinExistence type="inferred from homology"/>
<dbReference type="NCBIfam" id="NF010588">
    <property type="entry name" value="PRK13981.1"/>
    <property type="match status" value="1"/>
</dbReference>
<comment type="function">
    <text evidence="7">Catalyzes the ATP-dependent amidation of deamido-NAD to form NAD. Uses L-glutamine as a nitrogen source.</text>
</comment>
<feature type="binding site" evidence="7">
    <location>
        <position position="138"/>
    </location>
    <ligand>
        <name>L-glutamine</name>
        <dbReference type="ChEBI" id="CHEBI:58359"/>
    </ligand>
</feature>
<dbReference type="HOGENOM" id="CLU_022313_2_0_6"/>
<dbReference type="CDD" id="cd00553">
    <property type="entry name" value="NAD_synthase"/>
    <property type="match status" value="1"/>
</dbReference>
<dbReference type="Gene3D" id="3.60.110.10">
    <property type="entry name" value="Carbon-nitrogen hydrolase"/>
    <property type="match status" value="1"/>
</dbReference>
<dbReference type="PANTHER" id="PTHR23090">
    <property type="entry name" value="NH 3 /GLUTAMINE-DEPENDENT NAD + SYNTHETASE"/>
    <property type="match status" value="1"/>
</dbReference>
<dbReference type="EMBL" id="CP000934">
    <property type="protein sequence ID" value="ACE86067.1"/>
    <property type="molecule type" value="Genomic_DNA"/>
</dbReference>
<dbReference type="KEGG" id="cja:CJA_3207"/>
<comment type="catalytic activity">
    <reaction evidence="7 8">
        <text>deamido-NAD(+) + L-glutamine + ATP + H2O = L-glutamate + AMP + diphosphate + NAD(+) + H(+)</text>
        <dbReference type="Rhea" id="RHEA:24384"/>
        <dbReference type="ChEBI" id="CHEBI:15377"/>
        <dbReference type="ChEBI" id="CHEBI:15378"/>
        <dbReference type="ChEBI" id="CHEBI:29985"/>
        <dbReference type="ChEBI" id="CHEBI:30616"/>
        <dbReference type="ChEBI" id="CHEBI:33019"/>
        <dbReference type="ChEBI" id="CHEBI:57540"/>
        <dbReference type="ChEBI" id="CHEBI:58359"/>
        <dbReference type="ChEBI" id="CHEBI:58437"/>
        <dbReference type="ChEBI" id="CHEBI:456215"/>
        <dbReference type="EC" id="6.3.5.1"/>
    </reaction>
</comment>
<feature type="active site" description="Nucleophile; for glutaminase activity" evidence="7">
    <location>
        <position position="168"/>
    </location>
</feature>
<accession>B3PE04</accession>
<evidence type="ECO:0000313" key="11">
    <source>
        <dbReference type="EMBL" id="ACE86067.1"/>
    </source>
</evidence>
<dbReference type="HAMAP" id="MF_02090">
    <property type="entry name" value="NadE_glutamine_dep"/>
    <property type="match status" value="1"/>
</dbReference>
<dbReference type="InterPro" id="IPR003694">
    <property type="entry name" value="NAD_synthase"/>
</dbReference>
<dbReference type="SUPFAM" id="SSF56317">
    <property type="entry name" value="Carbon-nitrogen hydrolase"/>
    <property type="match status" value="1"/>
</dbReference>
<name>B3PE04_CELJU</name>
<dbReference type="AlphaFoldDB" id="B3PE04"/>
<organism evidence="11 12">
    <name type="scientific">Cellvibrio japonicus (strain Ueda107)</name>
    <name type="common">Pseudomonas fluorescens subsp. cellulosa</name>
    <dbReference type="NCBI Taxonomy" id="498211"/>
    <lineage>
        <taxon>Bacteria</taxon>
        <taxon>Pseudomonadati</taxon>
        <taxon>Pseudomonadota</taxon>
        <taxon>Gammaproteobacteria</taxon>
        <taxon>Cellvibrionales</taxon>
        <taxon>Cellvibrionaceae</taxon>
        <taxon>Cellvibrio</taxon>
    </lineage>
</organism>
<dbReference type="GO" id="GO:0005524">
    <property type="term" value="F:ATP binding"/>
    <property type="evidence" value="ECO:0007669"/>
    <property type="project" value="UniProtKB-UniRule"/>
</dbReference>
<dbReference type="GO" id="GO:0004359">
    <property type="term" value="F:glutaminase activity"/>
    <property type="evidence" value="ECO:0007669"/>
    <property type="project" value="InterPro"/>
</dbReference>
<evidence type="ECO:0000256" key="5">
    <source>
        <dbReference type="ARBA" id="ARBA00022840"/>
    </source>
</evidence>
<evidence type="ECO:0000259" key="10">
    <source>
        <dbReference type="PROSITE" id="PS50263"/>
    </source>
</evidence>
<comment type="pathway">
    <text evidence="1 7 8">Cofactor biosynthesis; NAD(+) biosynthesis; NAD(+) from deamido-NAD(+) (L-Gln route): step 1/1.</text>
</comment>
<comment type="caution">
    <text evidence="7">Lacks conserved residue(s) required for the propagation of feature annotation.</text>
</comment>
<dbReference type="PIRSF" id="PIRSF006630">
    <property type="entry name" value="NADS_GAT"/>
    <property type="match status" value="1"/>
</dbReference>
<comment type="similarity">
    <text evidence="9">Belongs to the NAD synthetase family.</text>
</comment>
<dbReference type="CDD" id="cd07570">
    <property type="entry name" value="GAT_Gln-NAD-synth"/>
    <property type="match status" value="1"/>
</dbReference>
<dbReference type="InterPro" id="IPR014445">
    <property type="entry name" value="Gln-dep_NAD_synthase"/>
</dbReference>
<keyword evidence="6 7" id="KW-0520">NAD</keyword>
<dbReference type="EC" id="6.3.5.1" evidence="7 8"/>
<keyword evidence="12" id="KW-1185">Reference proteome</keyword>
<feature type="active site" description="Proton acceptor; for glutaminase activity" evidence="7">
    <location>
        <position position="65"/>
    </location>
</feature>
<gene>
    <name evidence="11" type="primary">adgA</name>
    <name evidence="7" type="synonym">nadE</name>
    <name evidence="11" type="ordered locus">CJA_3207</name>
</gene>
<feature type="binding site" evidence="7">
    <location>
        <position position="419"/>
    </location>
    <ligand>
        <name>deamido-NAD(+)</name>
        <dbReference type="ChEBI" id="CHEBI:58437"/>
        <note>ligand shared between two neighboring subunits</note>
    </ligand>
</feature>
<dbReference type="Gene3D" id="3.40.50.620">
    <property type="entry name" value="HUPs"/>
    <property type="match status" value="1"/>
</dbReference>
<protein>
    <recommendedName>
        <fullName evidence="7 8">Glutamine-dependent NAD(+) synthetase</fullName>
        <ecNumber evidence="7 8">6.3.5.1</ecNumber>
    </recommendedName>
    <alternativeName>
        <fullName evidence="7 8">NAD(+) synthase [glutamine-hydrolyzing]</fullName>
    </alternativeName>
</protein>
<evidence type="ECO:0000256" key="4">
    <source>
        <dbReference type="ARBA" id="ARBA00022741"/>
    </source>
</evidence>
<feature type="binding site" evidence="7">
    <location>
        <position position="390"/>
    </location>
    <ligand>
        <name>deamido-NAD(+)</name>
        <dbReference type="ChEBI" id="CHEBI:58437"/>
        <note>ligand shared between two neighboring subunits</note>
    </ligand>
</feature>
<dbReference type="GO" id="GO:0008795">
    <property type="term" value="F:NAD+ synthase activity"/>
    <property type="evidence" value="ECO:0007669"/>
    <property type="project" value="UniProtKB-UniRule"/>
</dbReference>